<dbReference type="AlphaFoldDB" id="A0AAV2D244"/>
<dbReference type="Proteomes" id="UP001497516">
    <property type="component" value="Chromosome 10"/>
</dbReference>
<evidence type="ECO:0000313" key="2">
    <source>
        <dbReference type="EMBL" id="CAL1362587.1"/>
    </source>
</evidence>
<dbReference type="EMBL" id="OZ034814">
    <property type="protein sequence ID" value="CAL1362587.1"/>
    <property type="molecule type" value="Genomic_DNA"/>
</dbReference>
<name>A0AAV2D244_9ROSI</name>
<dbReference type="InterPro" id="IPR002156">
    <property type="entry name" value="RNaseH_domain"/>
</dbReference>
<dbReference type="GO" id="GO:0003676">
    <property type="term" value="F:nucleic acid binding"/>
    <property type="evidence" value="ECO:0007669"/>
    <property type="project" value="InterPro"/>
</dbReference>
<proteinExistence type="predicted"/>
<dbReference type="InterPro" id="IPR036397">
    <property type="entry name" value="RNaseH_sf"/>
</dbReference>
<dbReference type="Gene3D" id="3.30.420.10">
    <property type="entry name" value="Ribonuclease H-like superfamily/Ribonuclease H"/>
    <property type="match status" value="1"/>
</dbReference>
<dbReference type="Pfam" id="PF13456">
    <property type="entry name" value="RVT_3"/>
    <property type="match status" value="1"/>
</dbReference>
<gene>
    <name evidence="2" type="ORF">LTRI10_LOCUS9525</name>
</gene>
<evidence type="ECO:0000313" key="3">
    <source>
        <dbReference type="Proteomes" id="UP001497516"/>
    </source>
</evidence>
<organism evidence="2 3">
    <name type="scientific">Linum trigynum</name>
    <dbReference type="NCBI Taxonomy" id="586398"/>
    <lineage>
        <taxon>Eukaryota</taxon>
        <taxon>Viridiplantae</taxon>
        <taxon>Streptophyta</taxon>
        <taxon>Embryophyta</taxon>
        <taxon>Tracheophyta</taxon>
        <taxon>Spermatophyta</taxon>
        <taxon>Magnoliopsida</taxon>
        <taxon>eudicotyledons</taxon>
        <taxon>Gunneridae</taxon>
        <taxon>Pentapetalae</taxon>
        <taxon>rosids</taxon>
        <taxon>fabids</taxon>
        <taxon>Malpighiales</taxon>
        <taxon>Linaceae</taxon>
        <taxon>Linum</taxon>
    </lineage>
</organism>
<dbReference type="GO" id="GO:0004523">
    <property type="term" value="F:RNA-DNA hybrid ribonuclease activity"/>
    <property type="evidence" value="ECO:0007669"/>
    <property type="project" value="InterPro"/>
</dbReference>
<sequence>MLWSLNRVYSAVCFCGDSQLVIRRALENDVNHDRGGAVLEEVRKLKTSFASISFVFAPRRTNRAAHRVAQTTIASVATHMVDYHVFISIAL</sequence>
<accession>A0AAV2D244</accession>
<protein>
    <recommendedName>
        <fullName evidence="1">RNase H type-1 domain-containing protein</fullName>
    </recommendedName>
</protein>
<keyword evidence="3" id="KW-1185">Reference proteome</keyword>
<feature type="domain" description="RNase H type-1" evidence="1">
    <location>
        <begin position="6"/>
        <end position="70"/>
    </location>
</feature>
<evidence type="ECO:0000259" key="1">
    <source>
        <dbReference type="Pfam" id="PF13456"/>
    </source>
</evidence>
<reference evidence="2 3" key="1">
    <citation type="submission" date="2024-04" db="EMBL/GenBank/DDBJ databases">
        <authorList>
            <person name="Fracassetti M."/>
        </authorList>
    </citation>
    <scope>NUCLEOTIDE SEQUENCE [LARGE SCALE GENOMIC DNA]</scope>
</reference>